<keyword evidence="1" id="KW-0238">DNA-binding</keyword>
<name>A0A1F5Z090_9BACT</name>
<dbReference type="PANTHER" id="PTHR33221:SF5">
    <property type="entry name" value="HTH-TYPE TRANSCRIPTIONAL REGULATOR ISCR"/>
    <property type="match status" value="1"/>
</dbReference>
<dbReference type="Proteomes" id="UP000177354">
    <property type="component" value="Unassembled WGS sequence"/>
</dbReference>
<sequence length="133" mass="14815">MKVSKKEDFAILLMTVLAENYSIKYIPLSFVSRKTGLSPLFLKHIALELKNKGLIESREGTLGGYRLNQTPDSISAAQIINAVSEGSIVKISCTKKTCVVGRDNCICFVFWGNFNRKMYSYLDNVKLSEIAGL</sequence>
<comment type="caution">
    <text evidence="2">The sequence shown here is derived from an EMBL/GenBank/DDBJ whole genome shotgun (WGS) entry which is preliminary data.</text>
</comment>
<dbReference type="GO" id="GO:0005829">
    <property type="term" value="C:cytosol"/>
    <property type="evidence" value="ECO:0007669"/>
    <property type="project" value="TreeGrafter"/>
</dbReference>
<evidence type="ECO:0008006" key="4">
    <source>
        <dbReference type="Google" id="ProtNLM"/>
    </source>
</evidence>
<dbReference type="InterPro" id="IPR036388">
    <property type="entry name" value="WH-like_DNA-bd_sf"/>
</dbReference>
<dbReference type="NCBIfam" id="TIGR00738">
    <property type="entry name" value="rrf2_super"/>
    <property type="match status" value="1"/>
</dbReference>
<dbReference type="Gene3D" id="1.10.10.10">
    <property type="entry name" value="Winged helix-like DNA-binding domain superfamily/Winged helix DNA-binding domain"/>
    <property type="match status" value="1"/>
</dbReference>
<dbReference type="InterPro" id="IPR000944">
    <property type="entry name" value="Tscrpt_reg_Rrf2"/>
</dbReference>
<evidence type="ECO:0000256" key="1">
    <source>
        <dbReference type="ARBA" id="ARBA00023125"/>
    </source>
</evidence>
<evidence type="ECO:0000313" key="2">
    <source>
        <dbReference type="EMBL" id="OGG05744.1"/>
    </source>
</evidence>
<dbReference type="InterPro" id="IPR030489">
    <property type="entry name" value="TR_Rrf2-type_CS"/>
</dbReference>
<dbReference type="Pfam" id="PF02082">
    <property type="entry name" value="Rrf2"/>
    <property type="match status" value="1"/>
</dbReference>
<protein>
    <recommendedName>
        <fullName evidence="4">Rrf2 family transcriptional regulator</fullName>
    </recommendedName>
</protein>
<proteinExistence type="predicted"/>
<reference evidence="2 3" key="1">
    <citation type="journal article" date="2016" name="Nat. Commun.">
        <title>Thousands of microbial genomes shed light on interconnected biogeochemical processes in an aquifer system.</title>
        <authorList>
            <person name="Anantharaman K."/>
            <person name="Brown C.T."/>
            <person name="Hug L.A."/>
            <person name="Sharon I."/>
            <person name="Castelle C.J."/>
            <person name="Probst A.J."/>
            <person name="Thomas B.C."/>
            <person name="Singh A."/>
            <person name="Wilkins M.J."/>
            <person name="Karaoz U."/>
            <person name="Brodie E.L."/>
            <person name="Williams K.H."/>
            <person name="Hubbard S.S."/>
            <person name="Banfield J.F."/>
        </authorList>
    </citation>
    <scope>NUCLEOTIDE SEQUENCE [LARGE SCALE GENOMIC DNA]</scope>
</reference>
<dbReference type="InterPro" id="IPR036390">
    <property type="entry name" value="WH_DNA-bd_sf"/>
</dbReference>
<dbReference type="PROSITE" id="PS51197">
    <property type="entry name" value="HTH_RRF2_2"/>
    <property type="match status" value="1"/>
</dbReference>
<gene>
    <name evidence="2" type="ORF">A2777_05155</name>
</gene>
<dbReference type="PANTHER" id="PTHR33221">
    <property type="entry name" value="WINGED HELIX-TURN-HELIX TRANSCRIPTIONAL REGULATOR, RRF2 FAMILY"/>
    <property type="match status" value="1"/>
</dbReference>
<organism evidence="2 3">
    <name type="scientific">Candidatus Gottesmanbacteria bacterium RIFCSPHIGHO2_01_FULL_40_15</name>
    <dbReference type="NCBI Taxonomy" id="1798376"/>
    <lineage>
        <taxon>Bacteria</taxon>
        <taxon>Candidatus Gottesmaniibacteriota</taxon>
    </lineage>
</organism>
<dbReference type="EMBL" id="MFJF01000026">
    <property type="protein sequence ID" value="OGG05744.1"/>
    <property type="molecule type" value="Genomic_DNA"/>
</dbReference>
<dbReference type="GO" id="GO:0003700">
    <property type="term" value="F:DNA-binding transcription factor activity"/>
    <property type="evidence" value="ECO:0007669"/>
    <property type="project" value="TreeGrafter"/>
</dbReference>
<dbReference type="PROSITE" id="PS01332">
    <property type="entry name" value="HTH_RRF2_1"/>
    <property type="match status" value="1"/>
</dbReference>
<dbReference type="SUPFAM" id="SSF46785">
    <property type="entry name" value="Winged helix' DNA-binding domain"/>
    <property type="match status" value="1"/>
</dbReference>
<dbReference type="AlphaFoldDB" id="A0A1F5Z090"/>
<dbReference type="GO" id="GO:0003677">
    <property type="term" value="F:DNA binding"/>
    <property type="evidence" value="ECO:0007669"/>
    <property type="project" value="UniProtKB-KW"/>
</dbReference>
<accession>A0A1F5Z090</accession>
<evidence type="ECO:0000313" key="3">
    <source>
        <dbReference type="Proteomes" id="UP000177354"/>
    </source>
</evidence>